<dbReference type="HAMAP" id="MF_00983">
    <property type="entry name" value="PriA"/>
    <property type="match status" value="1"/>
</dbReference>
<dbReference type="EMBL" id="JASNVH010000009">
    <property type="protein sequence ID" value="MDK4307213.1"/>
    <property type="molecule type" value="Genomic_DNA"/>
</dbReference>
<protein>
    <recommendedName>
        <fullName evidence="8">Probable replication restart protein PriA</fullName>
    </recommendedName>
    <alternativeName>
        <fullName evidence="8">Putative ATP-dependent DNA helicase PriA</fullName>
    </alternativeName>
</protein>
<comment type="subunit">
    <text evidence="8">Component of the replication restart primosome.</text>
</comment>
<dbReference type="InterPro" id="IPR041222">
    <property type="entry name" value="PriA_3primeBD"/>
</dbReference>
<dbReference type="InterPro" id="IPR005259">
    <property type="entry name" value="PriA"/>
</dbReference>
<dbReference type="GO" id="GO:0006270">
    <property type="term" value="P:DNA replication initiation"/>
    <property type="evidence" value="ECO:0007669"/>
    <property type="project" value="TreeGrafter"/>
</dbReference>
<evidence type="ECO:0000256" key="2">
    <source>
        <dbReference type="ARBA" id="ARBA00022705"/>
    </source>
</evidence>
<comment type="cofactor">
    <cofactor evidence="8">
        <name>Zn(2+)</name>
        <dbReference type="ChEBI" id="CHEBI:29105"/>
    </cofactor>
    <text evidence="8">Binds 2 zinc ions per subunit.</text>
</comment>
<keyword evidence="3 8" id="KW-0479">Metal-binding</keyword>
<accession>A0AAP4F6F8</accession>
<dbReference type="GO" id="GO:1990077">
    <property type="term" value="C:primosome complex"/>
    <property type="evidence" value="ECO:0007669"/>
    <property type="project" value="UniProtKB-UniRule"/>
</dbReference>
<keyword evidence="1 8" id="KW-0639">Primosome</keyword>
<comment type="similarity">
    <text evidence="8">Belongs to the helicase family. PriA subfamily.</text>
</comment>
<evidence type="ECO:0000256" key="3">
    <source>
        <dbReference type="ARBA" id="ARBA00022723"/>
    </source>
</evidence>
<evidence type="ECO:0000256" key="6">
    <source>
        <dbReference type="ARBA" id="ARBA00022840"/>
    </source>
</evidence>
<dbReference type="Gene3D" id="3.40.50.300">
    <property type="entry name" value="P-loop containing nucleotide triphosphate hydrolases"/>
    <property type="match status" value="1"/>
</dbReference>
<feature type="domain" description="Primosomal protein N' 3' DNA-binding" evidence="9">
    <location>
        <begin position="18"/>
        <end position="108"/>
    </location>
</feature>
<dbReference type="GO" id="GO:0006302">
    <property type="term" value="P:double-strand break repair"/>
    <property type="evidence" value="ECO:0007669"/>
    <property type="project" value="InterPro"/>
</dbReference>
<keyword evidence="7 8" id="KW-0238">DNA-binding</keyword>
<dbReference type="Gene3D" id="3.40.1440.60">
    <property type="entry name" value="PriA, 3(prime) DNA-binding domain"/>
    <property type="match status" value="1"/>
</dbReference>
<comment type="caution">
    <text evidence="10">The sequence shown here is derived from an EMBL/GenBank/DDBJ whole genome shotgun (WGS) entry which is preliminary data.</text>
</comment>
<dbReference type="PANTHER" id="PTHR30580">
    <property type="entry name" value="PRIMOSOMAL PROTEIN N"/>
    <property type="match status" value="1"/>
</dbReference>
<feature type="binding site" evidence="8">
    <location>
        <position position="391"/>
    </location>
    <ligand>
        <name>Zn(2+)</name>
        <dbReference type="ChEBI" id="CHEBI:29105"/>
        <label>2</label>
    </ligand>
</feature>
<dbReference type="GO" id="GO:0008270">
    <property type="term" value="F:zinc ion binding"/>
    <property type="evidence" value="ECO:0007669"/>
    <property type="project" value="UniProtKB-UniRule"/>
</dbReference>
<evidence type="ECO:0000259" key="9">
    <source>
        <dbReference type="Pfam" id="PF17764"/>
    </source>
</evidence>
<evidence type="ECO:0000313" key="10">
    <source>
        <dbReference type="EMBL" id="MDK4307213.1"/>
    </source>
</evidence>
<sequence length="691" mass="74353">MELAHPVAHVLPLLGLAHLDRGFDYLVADKDDKVAQAGTRVRIRFHGRLVDGIVLERRAHSEHLGRLRYLERVYSEHVVYPQQTARLVESLAQRYGGTRADLIRTAIPPRHAQAESSDFVTAWDKLGEAIEPNLSGWSNYRHGQSFVDSVLARRSARAAWQITPGDDWAGIVASLLAKVAIDGGGALAVVPDQRDLDRVETALREHLGPKQITVLNAQLGAQGRYRRFLSVLHGQARVVIGTRSAAYAPLKNLSLAVIIDDGDENLIEQRAPYAHAREVLTTRAGLEGCSLLIGGLARTAETQLLVEAGWMHGLLASRDRVRESSPLIRAAADTDFELEKDPVAAQARVPGLAFDAARRALSAGKPVLVQVPRKGYIPTLSCAQCRHPARCRICNGPVGLPGQDPAAAAATSMTSAIQSQPRVATSTESRAEVPTCRWCGAIHSAFRCGECGSQRLRAVVLGAQRTAEELGRAFPSTRVITSGGSRVLDSVPDSPALVVATPGAEPPVDGGHYGAALLLDTWALLGRQDLRAAEDTLATWMRAAALVESRASGGMVIVVAEASLPSVQYLIRWDPVGAATAELAGRRETKFPPAVHMAAIDGADASLDMFLDLVELPAHAEVLGPVDLPYSSRLPGDYDEQRFGLPQRILVRTPLGPRAELGVALRTAAVARSLRKDELPLRIQVDPPHIG</sequence>
<keyword evidence="4 8" id="KW-0547">Nucleotide-binding</keyword>
<keyword evidence="5 8" id="KW-0862">Zinc</keyword>
<keyword evidence="2 8" id="KW-0235">DNA replication</keyword>
<dbReference type="GO" id="GO:0043138">
    <property type="term" value="F:3'-5' DNA helicase activity"/>
    <property type="evidence" value="ECO:0007669"/>
    <property type="project" value="TreeGrafter"/>
</dbReference>
<dbReference type="Proteomes" id="UP001224412">
    <property type="component" value="Unassembled WGS sequence"/>
</dbReference>
<keyword evidence="6 8" id="KW-0067">ATP-binding</keyword>
<comment type="function">
    <text evidence="8">Initiates the restart of stalled replication forks, which reloads the replicative helicase on sites other than the origin of replication. Recognizes and binds to abandoned replication forks and remodels them to uncover a helicase loading site. Promotes assembly of the primosome at these replication forks.</text>
</comment>
<organism evidence="10 11">
    <name type="scientific">Corynebacterium pseudodiphtheriticum</name>
    <dbReference type="NCBI Taxonomy" id="37637"/>
    <lineage>
        <taxon>Bacteria</taxon>
        <taxon>Bacillati</taxon>
        <taxon>Actinomycetota</taxon>
        <taxon>Actinomycetes</taxon>
        <taxon>Mycobacteriales</taxon>
        <taxon>Corynebacteriaceae</taxon>
        <taxon>Corynebacterium</taxon>
    </lineage>
</organism>
<dbReference type="Pfam" id="PF17764">
    <property type="entry name" value="PriA_3primeBD"/>
    <property type="match status" value="1"/>
</dbReference>
<dbReference type="InterPro" id="IPR042115">
    <property type="entry name" value="PriA_3primeBD_sf"/>
</dbReference>
<dbReference type="GO" id="GO:0003677">
    <property type="term" value="F:DNA binding"/>
    <property type="evidence" value="ECO:0007669"/>
    <property type="project" value="UniProtKB-UniRule"/>
</dbReference>
<gene>
    <name evidence="8" type="primary">priA</name>
    <name evidence="10" type="ORF">QPX42_06630</name>
</gene>
<dbReference type="NCBIfam" id="NF011455">
    <property type="entry name" value="PRK14873.1-5"/>
    <property type="match status" value="1"/>
</dbReference>
<feature type="binding site" evidence="8">
    <location>
        <position position="451"/>
    </location>
    <ligand>
        <name>Zn(2+)</name>
        <dbReference type="ChEBI" id="CHEBI:29105"/>
        <label>1</label>
    </ligand>
</feature>
<proteinExistence type="inferred from homology"/>
<dbReference type="RefSeq" id="WP_284589085.1">
    <property type="nucleotide sequence ID" value="NZ_JASNUC010000010.1"/>
</dbReference>
<dbReference type="GO" id="GO:0006310">
    <property type="term" value="P:DNA recombination"/>
    <property type="evidence" value="ECO:0007669"/>
    <property type="project" value="InterPro"/>
</dbReference>
<dbReference type="GO" id="GO:0006269">
    <property type="term" value="P:DNA replication, synthesis of primer"/>
    <property type="evidence" value="ECO:0007669"/>
    <property type="project" value="UniProtKB-KW"/>
</dbReference>
<feature type="binding site" evidence="8">
    <location>
        <position position="382"/>
    </location>
    <ligand>
        <name>Zn(2+)</name>
        <dbReference type="ChEBI" id="CHEBI:29105"/>
        <label>1</label>
    </ligand>
</feature>
<dbReference type="AlphaFoldDB" id="A0AAP4F6F8"/>
<dbReference type="InterPro" id="IPR027417">
    <property type="entry name" value="P-loop_NTPase"/>
</dbReference>
<evidence type="ECO:0000313" key="11">
    <source>
        <dbReference type="Proteomes" id="UP001224412"/>
    </source>
</evidence>
<evidence type="ECO:0000256" key="1">
    <source>
        <dbReference type="ARBA" id="ARBA00022515"/>
    </source>
</evidence>
<feature type="binding site" evidence="8">
    <location>
        <position position="385"/>
    </location>
    <ligand>
        <name>Zn(2+)</name>
        <dbReference type="ChEBI" id="CHEBI:29105"/>
        <label>1</label>
    </ligand>
</feature>
<feature type="binding site" evidence="8">
    <location>
        <position position="436"/>
    </location>
    <ligand>
        <name>Zn(2+)</name>
        <dbReference type="ChEBI" id="CHEBI:29105"/>
        <label>2</label>
    </ligand>
</feature>
<dbReference type="PANTHER" id="PTHR30580:SF0">
    <property type="entry name" value="PRIMOSOMAL PROTEIN N"/>
    <property type="match status" value="1"/>
</dbReference>
<evidence type="ECO:0000256" key="8">
    <source>
        <dbReference type="HAMAP-Rule" id="MF_00983"/>
    </source>
</evidence>
<feature type="binding site" evidence="8">
    <location>
        <position position="448"/>
    </location>
    <ligand>
        <name>Zn(2+)</name>
        <dbReference type="ChEBI" id="CHEBI:29105"/>
        <label>1</label>
    </ligand>
</feature>
<evidence type="ECO:0000256" key="7">
    <source>
        <dbReference type="ARBA" id="ARBA00023125"/>
    </source>
</evidence>
<evidence type="ECO:0000256" key="5">
    <source>
        <dbReference type="ARBA" id="ARBA00022833"/>
    </source>
</evidence>
<feature type="binding site" evidence="8">
    <location>
        <position position="394"/>
    </location>
    <ligand>
        <name>Zn(2+)</name>
        <dbReference type="ChEBI" id="CHEBI:29105"/>
        <label>2</label>
    </ligand>
</feature>
<feature type="binding site" evidence="8">
    <location>
        <position position="439"/>
    </location>
    <ligand>
        <name>Zn(2+)</name>
        <dbReference type="ChEBI" id="CHEBI:29105"/>
        <label>2</label>
    </ligand>
</feature>
<dbReference type="GO" id="GO:0005524">
    <property type="term" value="F:ATP binding"/>
    <property type="evidence" value="ECO:0007669"/>
    <property type="project" value="UniProtKB-UniRule"/>
</dbReference>
<keyword evidence="10" id="KW-0378">Hydrolase</keyword>
<evidence type="ECO:0000256" key="4">
    <source>
        <dbReference type="ARBA" id="ARBA00022741"/>
    </source>
</evidence>
<comment type="caution">
    <text evidence="8">As this protein does not have any detectable helicase domains, it probably does not have helicase activity.</text>
</comment>
<dbReference type="GO" id="GO:0016787">
    <property type="term" value="F:hydrolase activity"/>
    <property type="evidence" value="ECO:0007669"/>
    <property type="project" value="UniProtKB-KW"/>
</dbReference>
<reference evidence="10" key="1">
    <citation type="submission" date="2023-05" db="EMBL/GenBank/DDBJ databases">
        <title>Metabolic capabilities are highly conserved among human nasal-associated Corynebacterium species in pangenomic analyses.</title>
        <authorList>
            <person name="Tran T.H."/>
            <person name="Roberts A.Q."/>
            <person name="Escapa I.F."/>
            <person name="Gao W."/>
            <person name="Conlan S."/>
            <person name="Kong H."/>
            <person name="Segre J.A."/>
            <person name="Kelly M.S."/>
            <person name="Lemon K.P."/>
        </authorList>
    </citation>
    <scope>NUCLEOTIDE SEQUENCE</scope>
    <source>
        <strain evidence="10">KPL2773</strain>
    </source>
</reference>
<name>A0AAP4F6F8_9CORY</name>